<dbReference type="RefSeq" id="WP_098454408.1">
    <property type="nucleotide sequence ID" value="NZ_PDJG01000001.1"/>
</dbReference>
<evidence type="ECO:0000256" key="2">
    <source>
        <dbReference type="SAM" id="Phobius"/>
    </source>
</evidence>
<keyword evidence="2" id="KW-0472">Membrane</keyword>
<accession>A0A2A9E4P8</accession>
<keyword evidence="5" id="KW-1185">Reference proteome</keyword>
<comment type="caution">
    <text evidence="4">The sequence shown here is derived from an EMBL/GenBank/DDBJ whole genome shotgun (WGS) entry which is preliminary data.</text>
</comment>
<protein>
    <submittedName>
        <fullName evidence="4">Uncharacterized protein DUF4129</fullName>
    </submittedName>
</protein>
<sequence>MNTTTTPARTTPHTPLTPLLLTPLLILLILIGSALSTPWQTDRTTASDPVPRPTPTENATPPRTPPPTSETDDPPLDPTTTLLILGTALTAAIIAYLLYRTVKKIRHTTLPQQGRPHTARSPGDTTEHAAVTTTPELRTGIETATARLHGATTSTDAIIAAWLALEEAAEAAGTTHTAAQTPTELTVAVLTTTPASPETITNLLHLYHRARFTTTPLTPHDVVDAHTYLADLAHALTPTTTNPETTTP</sequence>
<dbReference type="EMBL" id="PDJG01000001">
    <property type="protein sequence ID" value="PFG33159.1"/>
    <property type="molecule type" value="Genomic_DNA"/>
</dbReference>
<organism evidence="4 5">
    <name type="scientific">Sanguibacter antarcticus</name>
    <dbReference type="NCBI Taxonomy" id="372484"/>
    <lineage>
        <taxon>Bacteria</taxon>
        <taxon>Bacillati</taxon>
        <taxon>Actinomycetota</taxon>
        <taxon>Actinomycetes</taxon>
        <taxon>Micrococcales</taxon>
        <taxon>Sanguibacteraceae</taxon>
        <taxon>Sanguibacter</taxon>
    </lineage>
</organism>
<dbReference type="OrthoDB" id="5198230at2"/>
<keyword evidence="2" id="KW-0812">Transmembrane</keyword>
<evidence type="ECO:0000259" key="3">
    <source>
        <dbReference type="Pfam" id="PF13559"/>
    </source>
</evidence>
<name>A0A2A9E4P8_9MICO</name>
<gene>
    <name evidence="4" type="ORF">ATL42_1019</name>
</gene>
<evidence type="ECO:0000313" key="5">
    <source>
        <dbReference type="Proteomes" id="UP000225548"/>
    </source>
</evidence>
<dbReference type="InterPro" id="IPR025403">
    <property type="entry name" value="TgpA-like_C"/>
</dbReference>
<feature type="transmembrane region" description="Helical" evidence="2">
    <location>
        <begin position="80"/>
        <end position="99"/>
    </location>
</feature>
<dbReference type="Proteomes" id="UP000225548">
    <property type="component" value="Unassembled WGS sequence"/>
</dbReference>
<evidence type="ECO:0000313" key="4">
    <source>
        <dbReference type="EMBL" id="PFG33159.1"/>
    </source>
</evidence>
<keyword evidence="2" id="KW-1133">Transmembrane helix</keyword>
<evidence type="ECO:0000256" key="1">
    <source>
        <dbReference type="SAM" id="MobiDB-lite"/>
    </source>
</evidence>
<dbReference type="AlphaFoldDB" id="A0A2A9E4P8"/>
<feature type="domain" description="Protein-glutamine gamma-glutamyltransferase-like C-terminal" evidence="3">
    <location>
        <begin position="161"/>
        <end position="223"/>
    </location>
</feature>
<reference evidence="4 5" key="1">
    <citation type="submission" date="2017-10" db="EMBL/GenBank/DDBJ databases">
        <title>Sequencing the genomes of 1000 actinobacteria strains.</title>
        <authorList>
            <person name="Klenk H.-P."/>
        </authorList>
    </citation>
    <scope>NUCLEOTIDE SEQUENCE [LARGE SCALE GENOMIC DNA]</scope>
    <source>
        <strain evidence="4 5">DSM 18966</strain>
    </source>
</reference>
<feature type="region of interest" description="Disordered" evidence="1">
    <location>
        <begin position="39"/>
        <end position="79"/>
    </location>
</feature>
<dbReference type="Pfam" id="PF13559">
    <property type="entry name" value="DUF4129"/>
    <property type="match status" value="1"/>
</dbReference>
<proteinExistence type="predicted"/>